<dbReference type="Proteomes" id="UP000075809">
    <property type="component" value="Unassembled WGS sequence"/>
</dbReference>
<proteinExistence type="predicted"/>
<keyword evidence="1" id="KW-0472">Membrane</keyword>
<dbReference type="AlphaFoldDB" id="A0A151WG41"/>
<dbReference type="EMBL" id="KQ983190">
    <property type="protein sequence ID" value="KYQ46800.1"/>
    <property type="molecule type" value="Genomic_DNA"/>
</dbReference>
<reference evidence="2 3" key="1">
    <citation type="submission" date="2015-09" db="EMBL/GenBank/DDBJ databases">
        <title>Trachymyrmex zeteki WGS genome.</title>
        <authorList>
            <person name="Nygaard S."/>
            <person name="Hu H."/>
            <person name="Boomsma J."/>
            <person name="Zhang G."/>
        </authorList>
    </citation>
    <scope>NUCLEOTIDE SEQUENCE [LARGE SCALE GENOMIC DNA]</scope>
    <source>
        <strain evidence="2">Tzet28-1</strain>
        <tissue evidence="2">Whole body</tissue>
    </source>
</reference>
<gene>
    <name evidence="2" type="ORF">ALC60_14184</name>
</gene>
<name>A0A151WG41_9HYME</name>
<accession>A0A151WG41</accession>
<organism evidence="2 3">
    <name type="scientific">Mycetomoellerius zeteki</name>
    <dbReference type="NCBI Taxonomy" id="64791"/>
    <lineage>
        <taxon>Eukaryota</taxon>
        <taxon>Metazoa</taxon>
        <taxon>Ecdysozoa</taxon>
        <taxon>Arthropoda</taxon>
        <taxon>Hexapoda</taxon>
        <taxon>Insecta</taxon>
        <taxon>Pterygota</taxon>
        <taxon>Neoptera</taxon>
        <taxon>Endopterygota</taxon>
        <taxon>Hymenoptera</taxon>
        <taxon>Apocrita</taxon>
        <taxon>Aculeata</taxon>
        <taxon>Formicoidea</taxon>
        <taxon>Formicidae</taxon>
        <taxon>Myrmicinae</taxon>
        <taxon>Mycetomoellerius</taxon>
    </lineage>
</organism>
<feature type="transmembrane region" description="Helical" evidence="1">
    <location>
        <begin position="56"/>
        <end position="75"/>
    </location>
</feature>
<protein>
    <submittedName>
        <fullName evidence="2">Uncharacterized protein</fullName>
    </submittedName>
</protein>
<evidence type="ECO:0000256" key="1">
    <source>
        <dbReference type="SAM" id="Phobius"/>
    </source>
</evidence>
<keyword evidence="1" id="KW-1133">Transmembrane helix</keyword>
<evidence type="ECO:0000313" key="3">
    <source>
        <dbReference type="Proteomes" id="UP000075809"/>
    </source>
</evidence>
<sequence>MSSANRGKLIVWHPSIPLYLSVYLDLLITRRTTFLCTHLHASSSGSIAPALSQMEIGFGPGVCVGLTMLWITLVLHRVKALRNIYGYTF</sequence>
<keyword evidence="1" id="KW-0812">Transmembrane</keyword>
<keyword evidence="3" id="KW-1185">Reference proteome</keyword>
<evidence type="ECO:0000313" key="2">
    <source>
        <dbReference type="EMBL" id="KYQ46800.1"/>
    </source>
</evidence>